<proteinExistence type="predicted"/>
<dbReference type="Proteomes" id="UP000236752">
    <property type="component" value="Unassembled WGS sequence"/>
</dbReference>
<dbReference type="RefSeq" id="WP_103911131.1">
    <property type="nucleotide sequence ID" value="NZ_FNUZ01000004.1"/>
</dbReference>
<dbReference type="EMBL" id="FNUZ01000004">
    <property type="protein sequence ID" value="SEG43173.1"/>
    <property type="molecule type" value="Genomic_DNA"/>
</dbReference>
<organism evidence="2 3">
    <name type="scientific">Thalassococcus halodurans</name>
    <dbReference type="NCBI Taxonomy" id="373675"/>
    <lineage>
        <taxon>Bacteria</taxon>
        <taxon>Pseudomonadati</taxon>
        <taxon>Pseudomonadota</taxon>
        <taxon>Alphaproteobacteria</taxon>
        <taxon>Rhodobacterales</taxon>
        <taxon>Roseobacteraceae</taxon>
        <taxon>Thalassococcus</taxon>
    </lineage>
</organism>
<evidence type="ECO:0000313" key="3">
    <source>
        <dbReference type="Proteomes" id="UP000236752"/>
    </source>
</evidence>
<evidence type="ECO:0000256" key="1">
    <source>
        <dbReference type="SAM" id="Phobius"/>
    </source>
</evidence>
<keyword evidence="1" id="KW-0812">Transmembrane</keyword>
<sequence>MTLFLRFIGISGVILFGALLAFIVTKPGSFEHTSLSFIKGEVISEVLQRYPDLAEGPLDSVLQEGLGRLSDRIGIKQNDLSALAASEFSDLLGHIIESFCTCGPVDAEDAKTRSLMFREGLEVRAAELGLNQVKLIDFMKGQYAQTLNALRGDLIVFLSVDTLSFALVVAATFVRRSRRHAVVVPAMLLIFATLVSAAIYVMGTDWFYAIIFQDYAGVWYAIGLSVIYAFLADIVLNRAKLTLRLLSQLPAAIPVPVC</sequence>
<keyword evidence="3" id="KW-1185">Reference proteome</keyword>
<protein>
    <submittedName>
        <fullName evidence="2">Uncharacterized protein</fullName>
    </submittedName>
</protein>
<accession>A0A1H6A342</accession>
<keyword evidence="1" id="KW-1133">Transmembrane helix</keyword>
<gene>
    <name evidence="2" type="ORF">SAMN04488045_2817</name>
</gene>
<keyword evidence="1" id="KW-0472">Membrane</keyword>
<dbReference type="OrthoDB" id="7851169at2"/>
<dbReference type="AlphaFoldDB" id="A0A1H6A342"/>
<feature type="transmembrane region" description="Helical" evidence="1">
    <location>
        <begin position="7"/>
        <end position="25"/>
    </location>
</feature>
<feature type="transmembrane region" description="Helical" evidence="1">
    <location>
        <begin position="186"/>
        <end position="211"/>
    </location>
</feature>
<reference evidence="2 3" key="1">
    <citation type="submission" date="2016-10" db="EMBL/GenBank/DDBJ databases">
        <authorList>
            <person name="de Groot N.N."/>
        </authorList>
    </citation>
    <scope>NUCLEOTIDE SEQUENCE [LARGE SCALE GENOMIC DNA]</scope>
    <source>
        <strain evidence="2 3">DSM 26915</strain>
    </source>
</reference>
<feature type="transmembrane region" description="Helical" evidence="1">
    <location>
        <begin position="217"/>
        <end position="236"/>
    </location>
</feature>
<name>A0A1H6A342_9RHOB</name>
<evidence type="ECO:0000313" key="2">
    <source>
        <dbReference type="EMBL" id="SEG43173.1"/>
    </source>
</evidence>
<feature type="transmembrane region" description="Helical" evidence="1">
    <location>
        <begin position="154"/>
        <end position="174"/>
    </location>
</feature>